<accession>A0ABP8B4W3</accession>
<protein>
    <submittedName>
        <fullName evidence="2">Uncharacterized protein</fullName>
    </submittedName>
</protein>
<evidence type="ECO:0000313" key="3">
    <source>
        <dbReference type="Proteomes" id="UP001501251"/>
    </source>
</evidence>
<evidence type="ECO:0000256" key="1">
    <source>
        <dbReference type="SAM" id="MobiDB-lite"/>
    </source>
</evidence>
<dbReference type="Proteomes" id="UP001501251">
    <property type="component" value="Unassembled WGS sequence"/>
</dbReference>
<dbReference type="EMBL" id="BAABAQ010000009">
    <property type="protein sequence ID" value="GAA4197959.1"/>
    <property type="molecule type" value="Genomic_DNA"/>
</dbReference>
<proteinExistence type="predicted"/>
<evidence type="ECO:0000313" key="2">
    <source>
        <dbReference type="EMBL" id="GAA4197959.1"/>
    </source>
</evidence>
<reference evidence="3" key="1">
    <citation type="journal article" date="2019" name="Int. J. Syst. Evol. Microbiol.">
        <title>The Global Catalogue of Microorganisms (GCM) 10K type strain sequencing project: providing services to taxonomists for standard genome sequencing and annotation.</title>
        <authorList>
            <consortium name="The Broad Institute Genomics Platform"/>
            <consortium name="The Broad Institute Genome Sequencing Center for Infectious Disease"/>
            <person name="Wu L."/>
            <person name="Ma J."/>
        </authorList>
    </citation>
    <scope>NUCLEOTIDE SEQUENCE [LARGE SCALE GENOMIC DNA]</scope>
    <source>
        <strain evidence="3">JCM 17388</strain>
    </source>
</reference>
<comment type="caution">
    <text evidence="2">The sequence shown here is derived from an EMBL/GenBank/DDBJ whole genome shotgun (WGS) entry which is preliminary data.</text>
</comment>
<gene>
    <name evidence="2" type="ORF">GCM10022252_47620</name>
</gene>
<feature type="region of interest" description="Disordered" evidence="1">
    <location>
        <begin position="1"/>
        <end position="31"/>
    </location>
</feature>
<organism evidence="2 3">
    <name type="scientific">Streptosporangium oxazolinicum</name>
    <dbReference type="NCBI Taxonomy" id="909287"/>
    <lineage>
        <taxon>Bacteria</taxon>
        <taxon>Bacillati</taxon>
        <taxon>Actinomycetota</taxon>
        <taxon>Actinomycetes</taxon>
        <taxon>Streptosporangiales</taxon>
        <taxon>Streptosporangiaceae</taxon>
        <taxon>Streptosporangium</taxon>
    </lineage>
</organism>
<keyword evidence="3" id="KW-1185">Reference proteome</keyword>
<name>A0ABP8B4W3_9ACTN</name>
<sequence>MARHGTAEAVWRRPGREGNPGRVVGGRGAGLPVTSNPEYGTGILFIHNATKFFFGSEIAEKDSAFTERDSILHVHDLEIGTDDRNPRNREVPWSTAIAWPDTCLRRKKGYIYQ</sequence>